<dbReference type="GO" id="GO:0032993">
    <property type="term" value="C:protein-DNA complex"/>
    <property type="evidence" value="ECO:0007669"/>
    <property type="project" value="TreeGrafter"/>
</dbReference>
<dbReference type="Pfam" id="PF03466">
    <property type="entry name" value="LysR_substrate"/>
    <property type="match status" value="1"/>
</dbReference>
<keyword evidence="7" id="KW-1185">Reference proteome</keyword>
<dbReference type="SUPFAM" id="SSF46785">
    <property type="entry name" value="Winged helix' DNA-binding domain"/>
    <property type="match status" value="1"/>
</dbReference>
<dbReference type="FunFam" id="1.10.10.10:FF:000001">
    <property type="entry name" value="LysR family transcriptional regulator"/>
    <property type="match status" value="1"/>
</dbReference>
<dbReference type="GO" id="GO:0003700">
    <property type="term" value="F:DNA-binding transcription factor activity"/>
    <property type="evidence" value="ECO:0007669"/>
    <property type="project" value="InterPro"/>
</dbReference>
<evidence type="ECO:0000313" key="6">
    <source>
        <dbReference type="EMBL" id="QUD87541.1"/>
    </source>
</evidence>
<evidence type="ECO:0000256" key="2">
    <source>
        <dbReference type="ARBA" id="ARBA00023015"/>
    </source>
</evidence>
<proteinExistence type="inferred from homology"/>
<comment type="similarity">
    <text evidence="1">Belongs to the LysR transcriptional regulatory family.</text>
</comment>
<evidence type="ECO:0000256" key="1">
    <source>
        <dbReference type="ARBA" id="ARBA00009437"/>
    </source>
</evidence>
<dbReference type="InterPro" id="IPR036388">
    <property type="entry name" value="WH-like_DNA-bd_sf"/>
</dbReference>
<name>A0A975IVP1_9CAUL</name>
<organism evidence="6 7">
    <name type="scientific">Phenylobacterium montanum</name>
    <dbReference type="NCBI Taxonomy" id="2823693"/>
    <lineage>
        <taxon>Bacteria</taxon>
        <taxon>Pseudomonadati</taxon>
        <taxon>Pseudomonadota</taxon>
        <taxon>Alphaproteobacteria</taxon>
        <taxon>Caulobacterales</taxon>
        <taxon>Caulobacteraceae</taxon>
        <taxon>Phenylobacterium</taxon>
    </lineage>
</organism>
<dbReference type="Proteomes" id="UP000676409">
    <property type="component" value="Chromosome"/>
</dbReference>
<dbReference type="InterPro" id="IPR036390">
    <property type="entry name" value="WH_DNA-bd_sf"/>
</dbReference>
<keyword evidence="2" id="KW-0805">Transcription regulation</keyword>
<keyword evidence="3" id="KW-0238">DNA-binding</keyword>
<dbReference type="EMBL" id="CP073078">
    <property type="protein sequence ID" value="QUD87541.1"/>
    <property type="molecule type" value="Genomic_DNA"/>
</dbReference>
<dbReference type="PROSITE" id="PS50931">
    <property type="entry name" value="HTH_LYSR"/>
    <property type="match status" value="1"/>
</dbReference>
<dbReference type="InterPro" id="IPR005119">
    <property type="entry name" value="LysR_subst-bd"/>
</dbReference>
<dbReference type="SUPFAM" id="SSF53850">
    <property type="entry name" value="Periplasmic binding protein-like II"/>
    <property type="match status" value="1"/>
</dbReference>
<dbReference type="Gene3D" id="3.40.190.10">
    <property type="entry name" value="Periplasmic binding protein-like II"/>
    <property type="match status" value="2"/>
</dbReference>
<dbReference type="Gene3D" id="1.10.10.10">
    <property type="entry name" value="Winged helix-like DNA-binding domain superfamily/Winged helix DNA-binding domain"/>
    <property type="match status" value="1"/>
</dbReference>
<dbReference type="Pfam" id="PF00126">
    <property type="entry name" value="HTH_1"/>
    <property type="match status" value="1"/>
</dbReference>
<evidence type="ECO:0000256" key="4">
    <source>
        <dbReference type="ARBA" id="ARBA00023163"/>
    </source>
</evidence>
<gene>
    <name evidence="6" type="ORF">KCG34_21210</name>
</gene>
<accession>A0A975IVP1</accession>
<evidence type="ECO:0000259" key="5">
    <source>
        <dbReference type="PROSITE" id="PS50931"/>
    </source>
</evidence>
<evidence type="ECO:0000256" key="3">
    <source>
        <dbReference type="ARBA" id="ARBA00023125"/>
    </source>
</evidence>
<dbReference type="KEGG" id="caul:KCG34_21210"/>
<dbReference type="PANTHER" id="PTHR30346">
    <property type="entry name" value="TRANSCRIPTIONAL DUAL REGULATOR HCAR-RELATED"/>
    <property type="match status" value="1"/>
</dbReference>
<dbReference type="PANTHER" id="PTHR30346:SF28">
    <property type="entry name" value="HTH-TYPE TRANSCRIPTIONAL REGULATOR CYNR"/>
    <property type="match status" value="1"/>
</dbReference>
<dbReference type="GO" id="GO:0003677">
    <property type="term" value="F:DNA binding"/>
    <property type="evidence" value="ECO:0007669"/>
    <property type="project" value="UniProtKB-KW"/>
</dbReference>
<sequence>MDIRQLRHFAAVAETLHFGRAAELLGMTQPPLSQSIQALERELGAPLFARTKRSVALTPFGAAWLAPVKAALAGVDALPDLARRLRQGEAGRLELSFISTADYSILPSLVRRYAALYPDVEITLVEATSDVQIAALLDGRGHAGVIIPPADSALPAPLAYRRLVSEPLIAALPETWLETGRIRLEAGRLPPAAVIASPLIVFPRRVAPAFYDLVLDYYTARGGHAHVAQEAIQMQTIISLVSAGMGMALVPASLRHLARTGVRYVDLQEGAPALETGLVWRRDDTEPTLARLIEVAIQTPADRDAVRPVLPPPATPARRS</sequence>
<dbReference type="RefSeq" id="WP_211937593.1">
    <property type="nucleotide sequence ID" value="NZ_CP073078.1"/>
</dbReference>
<dbReference type="InterPro" id="IPR000847">
    <property type="entry name" value="LysR_HTH_N"/>
</dbReference>
<dbReference type="PRINTS" id="PR00039">
    <property type="entry name" value="HTHLYSR"/>
</dbReference>
<evidence type="ECO:0000313" key="7">
    <source>
        <dbReference type="Proteomes" id="UP000676409"/>
    </source>
</evidence>
<feature type="domain" description="HTH lysR-type" evidence="5">
    <location>
        <begin position="1"/>
        <end position="58"/>
    </location>
</feature>
<reference evidence="6" key="1">
    <citation type="submission" date="2021-04" db="EMBL/GenBank/DDBJ databases">
        <title>The complete genome sequence of Caulobacter sp. S6.</title>
        <authorList>
            <person name="Tang Y."/>
            <person name="Ouyang W."/>
            <person name="Liu Q."/>
            <person name="Huang B."/>
            <person name="Guo Z."/>
            <person name="Lei P."/>
        </authorList>
    </citation>
    <scope>NUCLEOTIDE SEQUENCE</scope>
    <source>
        <strain evidence="6">S6</strain>
    </source>
</reference>
<keyword evidence="4" id="KW-0804">Transcription</keyword>
<protein>
    <submittedName>
        <fullName evidence="6">LysR family transcriptional regulator</fullName>
    </submittedName>
</protein>
<dbReference type="AlphaFoldDB" id="A0A975IVP1"/>